<dbReference type="Pfam" id="PF18402">
    <property type="entry name" value="Thioredoxin_14"/>
    <property type="match status" value="1"/>
</dbReference>
<evidence type="ECO:0000256" key="4">
    <source>
        <dbReference type="ARBA" id="ARBA00023180"/>
    </source>
</evidence>
<dbReference type="GO" id="GO:0005788">
    <property type="term" value="C:endoplasmic reticulum lumen"/>
    <property type="evidence" value="ECO:0007669"/>
    <property type="project" value="UniProtKB-SubCell"/>
</dbReference>
<dbReference type="GO" id="GO:0036503">
    <property type="term" value="P:ERAD pathway"/>
    <property type="evidence" value="ECO:0007669"/>
    <property type="project" value="TreeGrafter"/>
</dbReference>
<gene>
    <name evidence="11" type="ordered locus">Ecym_5056</name>
</gene>
<dbReference type="PANTHER" id="PTHR11226">
    <property type="entry name" value="UDP-GLUCOSE GLYCOPROTEIN:GLUCOSYLTRANSFERASE"/>
    <property type="match status" value="1"/>
</dbReference>
<dbReference type="InterPro" id="IPR040693">
    <property type="entry name" value="UGGT_TRXL_1"/>
</dbReference>
<dbReference type="GO" id="GO:0051082">
    <property type="term" value="F:unfolded protein binding"/>
    <property type="evidence" value="ECO:0007669"/>
    <property type="project" value="TreeGrafter"/>
</dbReference>
<dbReference type="GO" id="GO:0018279">
    <property type="term" value="P:protein N-linked glycosylation via asparagine"/>
    <property type="evidence" value="ECO:0007669"/>
    <property type="project" value="TreeGrafter"/>
</dbReference>
<sequence length="1308" mass="151062">MLLLGWLLPVAVVATSVQRFEVGRLWQSVVRVGIEERSLWYGAITGAEDDFTVDELWDMLDPDESTLLNLVYDMHSGWNFPVEEGGKLNWFELNNKRYWKTDDSYYLKSGELESQRKIPDLDVLFEEEGVIGVNSEAPLIVFYGDPATEEFEAFNRNLYHEAMDGKLRLVWRPTGLRSKTPENKYSKYYPYDYTLKAEAWNQEVIAEVEIPREFSSTTYRLGNVSQEELETLDLKATTLILKRFKDTKNLNDTIQYARQIIDNFPLIASQLANIEVDVESAAEVLDACIENGISYDSIGVYVNGQQWKLTALNPWSFIMAIISERKKIKGVLSTLQSQNSDIRLHDAKNFLTKYSQIGVLNLQDLQPVRYDFHRIPGFSESVIYFNNLEEDPQYKNLSSDISVFYEKSEFGEIPAYKENWNEIVFVIDFDNLRDQNFKDILAGLHRSLNVVESGYPQRIGLLPLYRGKENEYVRNIYKLKDQDLSDLKSYLKSFNANDFNITSDASVPSVKEILQKFRITDNSIIINGQIHPFKKNSWNYFVASTIKHDVTYLKRALKKSKSENVRDVLHARSFTHRDQRLIPDFFEDAIYTTTNNSIFGTLKDRVVTYNSDKTYNILHTITLVDDFNTKQAIERLINLINIELKGLRIRLIHKGELSAKWKELCGKIASNDNILYEYLTKISKRASSKAKSDPSVKNALREWLLDLPLDLISQDSFCLINGRYFHFNSSDVLTNTQWHAILQRESRRTIDVMNILNGVIPTMVNEKVDPDFIEQLSSYATYLFYVGANIFNNGVDFTSEATLPRMNVLDFFDQKMLPSVIYNGNVNAEVNITVIMDPLEERSQKFLHLVDIVQSLSFVNLNIVLLPTKSLAVMPIHRIYSTDDLFEDADDLFFVSRDIPSTISAENSSIIVQAHVFQDELISKATVEGVGGVCLEIVNPYGIPLSRAISMTTFGYAQFSLPAFERNLTIRSCDESFTVSSFSNNAKPDFVPVKSFDVVDLKPHRVVVKIESKIKNHKGQKLFEYDNEINVHVTIHDLRDEYLFKQKLLTILSNLDSNGRVHFWLSHVSELSIELKRILTFVELNTDQRVLFSRITYAWPVWLRPQRFSERRQDVSRIMFLDVMFPYNHINKLIILSLKETDTPDLAALKNLKTRAYFTMKQHRGNGYWEEGYWKKFLGENNLKFYDFSSTFVVDMARYRDTQAGHYLRIHYQRLSSDINSLLNIDGDLANSLQLILPIRTLRVNKDLNIPHPEKEFISKFDADVEAFFASLDQDNDLSTDADTGTDSDYNTGQDSDLYDPEFEHDEL</sequence>
<feature type="domain" description="UGGT thioredoxin-like" evidence="7">
    <location>
        <begin position="89"/>
        <end position="174"/>
    </location>
</feature>
<dbReference type="Pfam" id="PF18404">
    <property type="entry name" value="Glyco_transf_24"/>
    <property type="match status" value="1"/>
</dbReference>
<dbReference type="Pfam" id="PF18400">
    <property type="entry name" value="Thioredoxin_12"/>
    <property type="match status" value="1"/>
</dbReference>
<evidence type="ECO:0000259" key="9">
    <source>
        <dbReference type="Pfam" id="PF18402"/>
    </source>
</evidence>
<reference evidence="11 12" key="1">
    <citation type="journal article" date="2011" name="G3 (Bethesda)">
        <title>Genome evolution in the Eremothecium clade of the Saccharomyces complex revealed by comparative genomics.</title>
        <authorList>
            <person name="Wendland J."/>
            <person name="Walther A."/>
        </authorList>
    </citation>
    <scope>NUCLEOTIDE SEQUENCE [LARGE SCALE GENOMIC DNA]</scope>
    <source>
        <strain evidence="12">CBS 270.75 / DBVPG 7215 / KCTC 17166 / NRRL Y-17582</strain>
    </source>
</reference>
<dbReference type="GO" id="GO:0003980">
    <property type="term" value="F:UDP-glucose:glycoprotein glucosyltransferase activity"/>
    <property type="evidence" value="ECO:0007669"/>
    <property type="project" value="EnsemblFungi"/>
</dbReference>
<evidence type="ECO:0000313" key="12">
    <source>
        <dbReference type="Proteomes" id="UP000006790"/>
    </source>
</evidence>
<name>I6NCQ5_ERECY</name>
<organism evidence="11 12">
    <name type="scientific">Eremothecium cymbalariae (strain CBS 270.75 / DBVPG 7215 / KCTC 17166 / NRRL Y-17582)</name>
    <name type="common">Yeast</name>
    <dbReference type="NCBI Taxonomy" id="931890"/>
    <lineage>
        <taxon>Eukaryota</taxon>
        <taxon>Fungi</taxon>
        <taxon>Dikarya</taxon>
        <taxon>Ascomycota</taxon>
        <taxon>Saccharomycotina</taxon>
        <taxon>Saccharomycetes</taxon>
        <taxon>Saccharomycetales</taxon>
        <taxon>Saccharomycetaceae</taxon>
        <taxon>Eremothecium</taxon>
    </lineage>
</organism>
<comment type="subcellular location">
    <subcellularLocation>
        <location evidence="1">Endoplasmic reticulum lumen</location>
    </subcellularLocation>
</comment>
<feature type="chain" id="PRO_5003705405" description="Killer toxin-resistance protein 5" evidence="6">
    <location>
        <begin position="20"/>
        <end position="1308"/>
    </location>
</feature>
<feature type="compositionally biased region" description="Acidic residues" evidence="5">
    <location>
        <begin position="1297"/>
        <end position="1308"/>
    </location>
</feature>
<dbReference type="InterPro" id="IPR009448">
    <property type="entry name" value="UDP-g_GGtrans"/>
</dbReference>
<dbReference type="FunCoup" id="I6NCQ5">
    <property type="interactions" value="490"/>
</dbReference>
<proteinExistence type="predicted"/>
<evidence type="ECO:0000259" key="7">
    <source>
        <dbReference type="Pfam" id="PF18400"/>
    </source>
</evidence>
<feature type="region of interest" description="Disordered" evidence="5">
    <location>
        <begin position="1278"/>
        <end position="1308"/>
    </location>
</feature>
<feature type="domain" description="UGGT thioredoxin-like" evidence="9">
    <location>
        <begin position="380"/>
        <end position="567"/>
    </location>
</feature>
<dbReference type="RefSeq" id="XP_003646664.1">
    <property type="nucleotide sequence ID" value="XM_003646616.1"/>
</dbReference>
<evidence type="ECO:0000259" key="10">
    <source>
        <dbReference type="Pfam" id="PF18404"/>
    </source>
</evidence>
<evidence type="ECO:0008006" key="13">
    <source>
        <dbReference type="Google" id="ProtNLM"/>
    </source>
</evidence>
<protein>
    <recommendedName>
        <fullName evidence="13">Killer toxin-resistance protein 5</fullName>
    </recommendedName>
</protein>
<evidence type="ECO:0000313" key="11">
    <source>
        <dbReference type="EMBL" id="AET39847.1"/>
    </source>
</evidence>
<dbReference type="InterPro" id="IPR040694">
    <property type="entry name" value="UGGT_TRXL_2"/>
</dbReference>
<dbReference type="Pfam" id="PF18401">
    <property type="entry name" value="Thioredoxin_13"/>
    <property type="match status" value="1"/>
</dbReference>
<keyword evidence="12" id="KW-1185">Reference proteome</keyword>
<dbReference type="InterPro" id="IPR040692">
    <property type="entry name" value="UGGT_TRXL_3"/>
</dbReference>
<evidence type="ECO:0000256" key="6">
    <source>
        <dbReference type="SAM" id="SignalP"/>
    </source>
</evidence>
<evidence type="ECO:0000256" key="3">
    <source>
        <dbReference type="ARBA" id="ARBA00022824"/>
    </source>
</evidence>
<feature type="domain" description="UGGT thioredoxin-like" evidence="8">
    <location>
        <begin position="221"/>
        <end position="334"/>
    </location>
</feature>
<feature type="signal peptide" evidence="6">
    <location>
        <begin position="1"/>
        <end position="19"/>
    </location>
</feature>
<dbReference type="KEGG" id="erc:Ecym_5056"/>
<keyword evidence="2 6" id="KW-0732">Signal</keyword>
<dbReference type="OrthoDB" id="27683at2759"/>
<dbReference type="Proteomes" id="UP000006790">
    <property type="component" value="Chromosome 5"/>
</dbReference>
<accession>I6NCQ5</accession>
<evidence type="ECO:0000256" key="2">
    <source>
        <dbReference type="ARBA" id="ARBA00022729"/>
    </source>
</evidence>
<dbReference type="InterPro" id="IPR040497">
    <property type="entry name" value="Glyco_transf_24"/>
</dbReference>
<dbReference type="UniPathway" id="UPA00378"/>
<dbReference type="STRING" id="931890.I6NCQ5"/>
<dbReference type="GeneID" id="11470279"/>
<keyword evidence="4" id="KW-0325">Glycoprotein</keyword>
<feature type="domain" description="Glucosyltransferase 24 catalytic" evidence="10">
    <location>
        <begin position="1054"/>
        <end position="1243"/>
    </location>
</feature>
<dbReference type="GO" id="GO:0070880">
    <property type="term" value="P:fungal-type cell wall beta-glucan biosynthetic process"/>
    <property type="evidence" value="ECO:0007669"/>
    <property type="project" value="EnsemblFungi"/>
</dbReference>
<dbReference type="InParanoid" id="I6NCQ5"/>
<evidence type="ECO:0000256" key="5">
    <source>
        <dbReference type="SAM" id="MobiDB-lite"/>
    </source>
</evidence>
<dbReference type="HOGENOM" id="CLU_002668_1_0_1"/>
<dbReference type="EMBL" id="CP002501">
    <property type="protein sequence ID" value="AET39847.1"/>
    <property type="molecule type" value="Genomic_DNA"/>
</dbReference>
<dbReference type="OMA" id="FIWRSTC"/>
<dbReference type="PANTHER" id="PTHR11226:SF0">
    <property type="entry name" value="UDP-GLUCOSE:GLYCOPROTEIN GLUCOSYLTRANSFERASE"/>
    <property type="match status" value="1"/>
</dbReference>
<evidence type="ECO:0000259" key="8">
    <source>
        <dbReference type="Pfam" id="PF18401"/>
    </source>
</evidence>
<keyword evidence="3" id="KW-0256">Endoplasmic reticulum</keyword>
<evidence type="ECO:0000256" key="1">
    <source>
        <dbReference type="ARBA" id="ARBA00004319"/>
    </source>
</evidence>
<dbReference type="eggNOG" id="KOG1879">
    <property type="taxonomic scope" value="Eukaryota"/>
</dbReference>